<keyword evidence="3" id="KW-1185">Reference proteome</keyword>
<comment type="caution">
    <text evidence="2">The sequence shown here is derived from an EMBL/GenBank/DDBJ whole genome shotgun (WGS) entry which is preliminary data.</text>
</comment>
<evidence type="ECO:0000313" key="2">
    <source>
        <dbReference type="EMBL" id="RKR07655.1"/>
    </source>
</evidence>
<proteinExistence type="predicted"/>
<feature type="region of interest" description="Disordered" evidence="1">
    <location>
        <begin position="1"/>
        <end position="24"/>
    </location>
</feature>
<evidence type="ECO:0000313" key="3">
    <source>
        <dbReference type="Proteomes" id="UP000281975"/>
    </source>
</evidence>
<sequence>MHFADVLMKQHEKATGSRWHSLDGVTTLGGEYANRRADMPQRYEVFEHATSHIQGDPNREQNEGPNDMPLESFRIYDHQQQQYVGNEYEVRDEAEEDCRRMNEEAGR</sequence>
<dbReference type="AlphaFoldDB" id="A0A420X1W2"/>
<feature type="region of interest" description="Disordered" evidence="1">
    <location>
        <begin position="87"/>
        <end position="107"/>
    </location>
</feature>
<feature type="compositionally biased region" description="Basic and acidic residues" evidence="1">
    <location>
        <begin position="97"/>
        <end position="107"/>
    </location>
</feature>
<accession>A0A420X1W2</accession>
<gene>
    <name evidence="2" type="ORF">C7446_0471</name>
</gene>
<organism evidence="2 3">
    <name type="scientific">Kushneria sinocarnis</name>
    <dbReference type="NCBI Taxonomy" id="595502"/>
    <lineage>
        <taxon>Bacteria</taxon>
        <taxon>Pseudomonadati</taxon>
        <taxon>Pseudomonadota</taxon>
        <taxon>Gammaproteobacteria</taxon>
        <taxon>Oceanospirillales</taxon>
        <taxon>Halomonadaceae</taxon>
        <taxon>Kushneria</taxon>
    </lineage>
</organism>
<evidence type="ECO:0000256" key="1">
    <source>
        <dbReference type="SAM" id="MobiDB-lite"/>
    </source>
</evidence>
<reference evidence="2 3" key="1">
    <citation type="submission" date="2018-10" db="EMBL/GenBank/DDBJ databases">
        <title>Genomic Encyclopedia of Type Strains, Phase IV (KMG-IV): sequencing the most valuable type-strain genomes for metagenomic binning, comparative biology and taxonomic classification.</title>
        <authorList>
            <person name="Goeker M."/>
        </authorList>
    </citation>
    <scope>NUCLEOTIDE SEQUENCE [LARGE SCALE GENOMIC DNA]</scope>
    <source>
        <strain evidence="2 3">DSM 23229</strain>
    </source>
</reference>
<name>A0A420X1W2_9GAMM</name>
<dbReference type="EMBL" id="RBIN01000001">
    <property type="protein sequence ID" value="RKR07655.1"/>
    <property type="molecule type" value="Genomic_DNA"/>
</dbReference>
<protein>
    <submittedName>
        <fullName evidence="2">Uncharacterized protein</fullName>
    </submittedName>
</protein>
<dbReference type="Proteomes" id="UP000281975">
    <property type="component" value="Unassembled WGS sequence"/>
</dbReference>
<feature type="region of interest" description="Disordered" evidence="1">
    <location>
        <begin position="50"/>
        <end position="70"/>
    </location>
</feature>